<sequence>MVFAHIKHRLDCAPRKPLRSDFDLYNGPDAPQDRPKQHKKAAVLVPIVNRGDRPTILLTRRADHLSTHAGQVSFPGGRADKGDRDAVATALRETQEEIGIDAEAIDIVGRLDTYETMTGFRIVPVVGLVTPPFELYLQKSEVAEAFEVPLDFILDPNNHQRHSRMFLGTKRHFYAMPYEGFYIWGATAHMLVNLSQVLRRDDEQKDGL</sequence>
<dbReference type="Pfam" id="PF00293">
    <property type="entry name" value="NUDIX"/>
    <property type="match status" value="1"/>
</dbReference>
<feature type="domain" description="Nudix hydrolase" evidence="7">
    <location>
        <begin position="38"/>
        <end position="179"/>
    </location>
</feature>
<evidence type="ECO:0000256" key="1">
    <source>
        <dbReference type="ARBA" id="ARBA00001936"/>
    </source>
</evidence>
<evidence type="ECO:0000313" key="8">
    <source>
        <dbReference type="EMBL" id="GEQ97220.1"/>
    </source>
</evidence>
<dbReference type="GO" id="GO:0046872">
    <property type="term" value="F:metal ion binding"/>
    <property type="evidence" value="ECO:0007669"/>
    <property type="project" value="UniProtKB-KW"/>
</dbReference>
<dbReference type="InterPro" id="IPR015797">
    <property type="entry name" value="NUDIX_hydrolase-like_dom_sf"/>
</dbReference>
<comment type="cofactor">
    <cofactor evidence="2">
        <name>Mg(2+)</name>
        <dbReference type="ChEBI" id="CHEBI:18420"/>
    </cofactor>
</comment>
<dbReference type="Proteomes" id="UP000322084">
    <property type="component" value="Unassembled WGS sequence"/>
</dbReference>
<reference evidence="8 9" key="1">
    <citation type="submission" date="2019-09" db="EMBL/GenBank/DDBJ databases">
        <title>NBRP : Genome information of microbial organism related human and environment.</title>
        <authorList>
            <person name="Hattori M."/>
            <person name="Oshima K."/>
            <person name="Inaba H."/>
            <person name="Suda W."/>
            <person name="Sakamoto M."/>
            <person name="Iino T."/>
            <person name="Kitahara M."/>
            <person name="Oshida Y."/>
            <person name="Iida T."/>
            <person name="Kudo T."/>
            <person name="Itoh T."/>
            <person name="Ohkuma M."/>
        </authorList>
    </citation>
    <scope>NUCLEOTIDE SEQUENCE [LARGE SCALE GENOMIC DNA]</scope>
    <source>
        <strain evidence="8 9">Hi-2</strain>
    </source>
</reference>
<evidence type="ECO:0000256" key="6">
    <source>
        <dbReference type="ARBA" id="ARBA00023211"/>
    </source>
</evidence>
<comment type="cofactor">
    <cofactor evidence="1">
        <name>Mn(2+)</name>
        <dbReference type="ChEBI" id="CHEBI:29035"/>
    </cofactor>
</comment>
<dbReference type="RefSeq" id="WP_149999756.1">
    <property type="nucleotide sequence ID" value="NZ_BKCL01000002.1"/>
</dbReference>
<keyword evidence="6" id="KW-0464">Manganese</keyword>
<evidence type="ECO:0000259" key="7">
    <source>
        <dbReference type="PROSITE" id="PS51462"/>
    </source>
</evidence>
<keyword evidence="3" id="KW-0479">Metal-binding</keyword>
<dbReference type="InterPro" id="IPR045121">
    <property type="entry name" value="CoAse"/>
</dbReference>
<dbReference type="SUPFAM" id="SSF55811">
    <property type="entry name" value="Nudix"/>
    <property type="match status" value="1"/>
</dbReference>
<name>A0A5A7MMM4_9PROT</name>
<dbReference type="EMBL" id="BKCL01000002">
    <property type="protein sequence ID" value="GEQ97220.1"/>
    <property type="molecule type" value="Genomic_DNA"/>
</dbReference>
<evidence type="ECO:0000313" key="9">
    <source>
        <dbReference type="Proteomes" id="UP000322084"/>
    </source>
</evidence>
<dbReference type="PANTHER" id="PTHR12992:SF11">
    <property type="entry name" value="MITOCHONDRIAL COENZYME A DIPHOSPHATASE NUDT8"/>
    <property type="match status" value="1"/>
</dbReference>
<keyword evidence="5" id="KW-0460">Magnesium</keyword>
<dbReference type="Gene3D" id="3.90.79.10">
    <property type="entry name" value="Nucleoside Triphosphate Pyrophosphohydrolase"/>
    <property type="match status" value="1"/>
</dbReference>
<accession>A0A5A7MMM4</accession>
<dbReference type="NCBIfam" id="NF007980">
    <property type="entry name" value="PRK10707.1"/>
    <property type="match status" value="1"/>
</dbReference>
<dbReference type="AlphaFoldDB" id="A0A5A7MMM4"/>
<evidence type="ECO:0000256" key="2">
    <source>
        <dbReference type="ARBA" id="ARBA00001946"/>
    </source>
</evidence>
<evidence type="ECO:0000256" key="3">
    <source>
        <dbReference type="ARBA" id="ARBA00022723"/>
    </source>
</evidence>
<gene>
    <name evidence="8" type="ORF">JCM17844_08570</name>
</gene>
<dbReference type="CDD" id="cd03426">
    <property type="entry name" value="NUDIX_CoAse_Nudt7"/>
    <property type="match status" value="1"/>
</dbReference>
<dbReference type="PANTHER" id="PTHR12992">
    <property type="entry name" value="NUDIX HYDROLASE"/>
    <property type="match status" value="1"/>
</dbReference>
<keyword evidence="4" id="KW-0378">Hydrolase</keyword>
<dbReference type="PROSITE" id="PS51462">
    <property type="entry name" value="NUDIX"/>
    <property type="match status" value="1"/>
</dbReference>
<protein>
    <recommendedName>
        <fullName evidence="7">Nudix hydrolase domain-containing protein</fullName>
    </recommendedName>
</protein>
<dbReference type="GO" id="GO:0010945">
    <property type="term" value="F:coenzyme A diphosphatase activity"/>
    <property type="evidence" value="ECO:0007669"/>
    <property type="project" value="InterPro"/>
</dbReference>
<evidence type="ECO:0000256" key="5">
    <source>
        <dbReference type="ARBA" id="ARBA00022842"/>
    </source>
</evidence>
<organism evidence="8 9">
    <name type="scientific">Iodidimonas gelatinilytica</name>
    <dbReference type="NCBI Taxonomy" id="1236966"/>
    <lineage>
        <taxon>Bacteria</taxon>
        <taxon>Pseudomonadati</taxon>
        <taxon>Pseudomonadota</taxon>
        <taxon>Alphaproteobacteria</taxon>
        <taxon>Iodidimonadales</taxon>
        <taxon>Iodidimonadaceae</taxon>
        <taxon>Iodidimonas</taxon>
    </lineage>
</organism>
<comment type="caution">
    <text evidence="8">The sequence shown here is derived from an EMBL/GenBank/DDBJ whole genome shotgun (WGS) entry which is preliminary data.</text>
</comment>
<dbReference type="InterPro" id="IPR000086">
    <property type="entry name" value="NUDIX_hydrolase_dom"/>
</dbReference>
<proteinExistence type="predicted"/>
<evidence type="ECO:0000256" key="4">
    <source>
        <dbReference type="ARBA" id="ARBA00022801"/>
    </source>
</evidence>